<comment type="pathway">
    <text evidence="7">Carbohydrate biosynthesis; gluconeogenesis.</text>
</comment>
<dbReference type="InterPro" id="IPR046348">
    <property type="entry name" value="SIS_dom_sf"/>
</dbReference>
<proteinExistence type="inferred from homology"/>
<comment type="similarity">
    <text evidence="2 7 8">Belongs to the GPI family.</text>
</comment>
<dbReference type="GO" id="GO:0006094">
    <property type="term" value="P:gluconeogenesis"/>
    <property type="evidence" value="ECO:0007669"/>
    <property type="project" value="UniProtKB-UniRule"/>
</dbReference>
<evidence type="ECO:0000256" key="2">
    <source>
        <dbReference type="ARBA" id="ARBA00006604"/>
    </source>
</evidence>
<dbReference type="GO" id="GO:0005829">
    <property type="term" value="C:cytosol"/>
    <property type="evidence" value="ECO:0007669"/>
    <property type="project" value="TreeGrafter"/>
</dbReference>
<sequence length="564" mass="62435">MASATRATPDTLPAWQTLKQHAHALQNVHLKNLFGDDDSRWSNFTRQVAGLTLDVSKQRWDDDTLEHLLALAHEAGLPGAIDALLSGKRVNVSENRPALHTALRLPADATLEVEGEDVVVAVHESLAQMERLVQRLQAGQWRGATGKPIRHVVNLGVGGSDLGPLMVTHALADYHPKGRRPLDVHFASTMDGSQLADYLSRFNPEITLFVLSSKSFTTIDTLSNANTAKDWLLGRLSQQGDMPSAVPLSAELIVRQHFIGVSASPEKMSEWGIAPDHQLMFWDWVGGRYSLWGTIGLPIALVVGMDNFRELLAGAHAMDCHFRDAPMEDNLPVLLGLAGIWNVNFLDIRAHSILPYDGRLEYFAAYLEQLEMESNGKSVTRQGQAVNYSTCPVLWGQLGPNAQHAFYQLLHQGTQPVVCDFIAPLKRYDEVEDPDTRRHLKAQHRLALANCFAQSRVLMLGDDALDDDGPRPEHKRYRGNQPSTTVLLDKLTPSTLGALIALYEHKVFVQAVIWDINPFDQWGVELGKQIATDTQAIIDGEGDISRMDASSRGLINAFWAAEQE</sequence>
<gene>
    <name evidence="7 9" type="primary">pgi</name>
    <name evidence="9" type="ORF">GPL32_03360</name>
</gene>
<dbReference type="CDD" id="cd05015">
    <property type="entry name" value="SIS_PGI_1"/>
    <property type="match status" value="1"/>
</dbReference>
<evidence type="ECO:0000256" key="1">
    <source>
        <dbReference type="ARBA" id="ARBA00004926"/>
    </source>
</evidence>
<feature type="active site" evidence="7">
    <location>
        <position position="528"/>
    </location>
</feature>
<dbReference type="SUPFAM" id="SSF53697">
    <property type="entry name" value="SIS domain"/>
    <property type="match status" value="1"/>
</dbReference>
<comment type="caution">
    <text evidence="9">The sequence shown here is derived from an EMBL/GenBank/DDBJ whole genome shotgun (WGS) entry which is preliminary data.</text>
</comment>
<dbReference type="InterPro" id="IPR023096">
    <property type="entry name" value="G6P_Isomerase_C"/>
</dbReference>
<dbReference type="GO" id="GO:0004347">
    <property type="term" value="F:glucose-6-phosphate isomerase activity"/>
    <property type="evidence" value="ECO:0007669"/>
    <property type="project" value="UniProtKB-UniRule"/>
</dbReference>
<dbReference type="PANTHER" id="PTHR11469:SF1">
    <property type="entry name" value="GLUCOSE-6-PHOSPHATE ISOMERASE"/>
    <property type="match status" value="1"/>
</dbReference>
<dbReference type="EC" id="5.3.1.9" evidence="7"/>
<comment type="function">
    <text evidence="7">Catalyzes the reversible isomerization of glucose-6-phosphate to fructose-6-phosphate.</text>
</comment>
<dbReference type="GO" id="GO:0048029">
    <property type="term" value="F:monosaccharide binding"/>
    <property type="evidence" value="ECO:0007669"/>
    <property type="project" value="TreeGrafter"/>
</dbReference>
<dbReference type="PANTHER" id="PTHR11469">
    <property type="entry name" value="GLUCOSE-6-PHOSPHATE ISOMERASE"/>
    <property type="match status" value="1"/>
</dbReference>
<dbReference type="NCBIfam" id="NF001211">
    <property type="entry name" value="PRK00179.1"/>
    <property type="match status" value="1"/>
</dbReference>
<dbReference type="UniPathway" id="UPA00138"/>
<comment type="catalytic activity">
    <reaction evidence="6 7 8">
        <text>alpha-D-glucose 6-phosphate = beta-D-fructose 6-phosphate</text>
        <dbReference type="Rhea" id="RHEA:11816"/>
        <dbReference type="ChEBI" id="CHEBI:57634"/>
        <dbReference type="ChEBI" id="CHEBI:58225"/>
        <dbReference type="EC" id="5.3.1.9"/>
    </reaction>
</comment>
<dbReference type="GO" id="GO:0097367">
    <property type="term" value="F:carbohydrate derivative binding"/>
    <property type="evidence" value="ECO:0007669"/>
    <property type="project" value="InterPro"/>
</dbReference>
<feature type="active site" evidence="7">
    <location>
        <position position="404"/>
    </location>
</feature>
<dbReference type="Gene3D" id="3.40.50.10490">
    <property type="entry name" value="Glucose-6-phosphate isomerase like protein, domain 1"/>
    <property type="match status" value="2"/>
</dbReference>
<dbReference type="InterPro" id="IPR035482">
    <property type="entry name" value="SIS_PGI_2"/>
</dbReference>
<evidence type="ECO:0000313" key="10">
    <source>
        <dbReference type="Proteomes" id="UP000480312"/>
    </source>
</evidence>
<keyword evidence="7" id="KW-0963">Cytoplasm</keyword>
<keyword evidence="5 7" id="KW-0413">Isomerase</keyword>
<dbReference type="PRINTS" id="PR00662">
    <property type="entry name" value="G6PISOMERASE"/>
</dbReference>
<dbReference type="EMBL" id="JAAEHK010000003">
    <property type="protein sequence ID" value="NDL69547.1"/>
    <property type="molecule type" value="Genomic_DNA"/>
</dbReference>
<evidence type="ECO:0000256" key="3">
    <source>
        <dbReference type="ARBA" id="ARBA00022432"/>
    </source>
</evidence>
<dbReference type="OrthoDB" id="140919at2"/>
<dbReference type="InterPro" id="IPR018189">
    <property type="entry name" value="Phosphoglucose_isomerase_CS"/>
</dbReference>
<dbReference type="InterPro" id="IPR001672">
    <property type="entry name" value="G6P_Isomerase"/>
</dbReference>
<evidence type="ECO:0000256" key="4">
    <source>
        <dbReference type="ARBA" id="ARBA00023152"/>
    </source>
</evidence>
<dbReference type="PROSITE" id="PS00174">
    <property type="entry name" value="P_GLUCOSE_ISOMERASE_2"/>
    <property type="match status" value="1"/>
</dbReference>
<dbReference type="AlphaFoldDB" id="A0A7C9NPS8"/>
<keyword evidence="4 7" id="KW-0324">Glycolysis</keyword>
<dbReference type="GO" id="GO:0051156">
    <property type="term" value="P:glucose 6-phosphate metabolic process"/>
    <property type="evidence" value="ECO:0007669"/>
    <property type="project" value="TreeGrafter"/>
</dbReference>
<evidence type="ECO:0000256" key="6">
    <source>
        <dbReference type="ARBA" id="ARBA00029321"/>
    </source>
</evidence>
<evidence type="ECO:0000256" key="7">
    <source>
        <dbReference type="HAMAP-Rule" id="MF_00473"/>
    </source>
</evidence>
<dbReference type="PROSITE" id="PS51463">
    <property type="entry name" value="P_GLUCOSE_ISOMERASE_3"/>
    <property type="match status" value="1"/>
</dbReference>
<dbReference type="InterPro" id="IPR035476">
    <property type="entry name" value="SIS_PGI_1"/>
</dbReference>
<accession>A0A7C9NPS8</accession>
<name>A0A7C9NPS8_9GAMM</name>
<dbReference type="Proteomes" id="UP000480312">
    <property type="component" value="Unassembled WGS sequence"/>
</dbReference>
<reference evidence="9 10" key="1">
    <citation type="submission" date="2020-01" db="EMBL/GenBank/DDBJ databases">
        <title>Whole genome sequencing of Halomonas alkaliphila strain LS44.</title>
        <authorList>
            <person name="Kumar S."/>
            <person name="Paul D."/>
            <person name="Shouche Y."/>
            <person name="Suryavanshi M.V."/>
        </authorList>
    </citation>
    <scope>NUCLEOTIDE SEQUENCE [LARGE SCALE GENOMIC DNA]</scope>
    <source>
        <strain evidence="9 10">LS44</strain>
    </source>
</reference>
<comment type="subcellular location">
    <subcellularLocation>
        <location evidence="7">Cytoplasm</location>
    </subcellularLocation>
</comment>
<keyword evidence="3 7" id="KW-0312">Gluconeogenesis</keyword>
<comment type="pathway">
    <text evidence="1 7 8">Carbohydrate degradation; glycolysis; D-glyceraldehyde 3-phosphate and glycerone phosphate from D-glucose: step 2/4.</text>
</comment>
<evidence type="ECO:0000256" key="8">
    <source>
        <dbReference type="RuleBase" id="RU000612"/>
    </source>
</evidence>
<evidence type="ECO:0000256" key="5">
    <source>
        <dbReference type="ARBA" id="ARBA00023235"/>
    </source>
</evidence>
<dbReference type="RefSeq" id="WP_162217491.1">
    <property type="nucleotide sequence ID" value="NZ_JAAEHK010000003.1"/>
</dbReference>
<dbReference type="HAMAP" id="MF_00473">
    <property type="entry name" value="G6P_isomerase"/>
    <property type="match status" value="1"/>
</dbReference>
<feature type="active site" description="Proton donor" evidence="7">
    <location>
        <position position="373"/>
    </location>
</feature>
<dbReference type="PROSITE" id="PS00765">
    <property type="entry name" value="P_GLUCOSE_ISOMERASE_1"/>
    <property type="match status" value="1"/>
</dbReference>
<protein>
    <recommendedName>
        <fullName evidence="7">Glucose-6-phosphate isomerase</fullName>
        <shortName evidence="7">GPI</shortName>
        <ecNumber evidence="7">5.3.1.9</ecNumber>
    </recommendedName>
    <alternativeName>
        <fullName evidence="7">Phosphoglucose isomerase</fullName>
        <shortName evidence="7">PGI</shortName>
    </alternativeName>
    <alternativeName>
        <fullName evidence="7">Phosphohexose isomerase</fullName>
        <shortName evidence="7">PHI</shortName>
    </alternativeName>
</protein>
<dbReference type="GO" id="GO:0006096">
    <property type="term" value="P:glycolytic process"/>
    <property type="evidence" value="ECO:0007669"/>
    <property type="project" value="UniProtKB-UniRule"/>
</dbReference>
<dbReference type="Pfam" id="PF00342">
    <property type="entry name" value="PGI"/>
    <property type="match status" value="1"/>
</dbReference>
<dbReference type="Gene3D" id="1.10.1390.10">
    <property type="match status" value="1"/>
</dbReference>
<organism evidence="9 10">
    <name type="scientific">Vreelandella alkaliphila</name>
    <dbReference type="NCBI Taxonomy" id="272774"/>
    <lineage>
        <taxon>Bacteria</taxon>
        <taxon>Pseudomonadati</taxon>
        <taxon>Pseudomonadota</taxon>
        <taxon>Gammaproteobacteria</taxon>
        <taxon>Oceanospirillales</taxon>
        <taxon>Halomonadaceae</taxon>
        <taxon>Vreelandella</taxon>
    </lineage>
</organism>
<evidence type="ECO:0000313" key="9">
    <source>
        <dbReference type="EMBL" id="NDL69547.1"/>
    </source>
</evidence>
<dbReference type="CDD" id="cd05016">
    <property type="entry name" value="SIS_PGI_2"/>
    <property type="match status" value="1"/>
</dbReference>
<dbReference type="UniPathway" id="UPA00109">
    <property type="reaction ID" value="UER00181"/>
</dbReference>